<evidence type="ECO:0000313" key="2">
    <source>
        <dbReference type="EMBL" id="MDQ7916236.1"/>
    </source>
</evidence>
<organism evidence="2 3">
    <name type="scientific">Mesonia profundi</name>
    <dbReference type="NCBI Taxonomy" id="3070998"/>
    <lineage>
        <taxon>Bacteria</taxon>
        <taxon>Pseudomonadati</taxon>
        <taxon>Bacteroidota</taxon>
        <taxon>Flavobacteriia</taxon>
        <taxon>Flavobacteriales</taxon>
        <taxon>Flavobacteriaceae</taxon>
        <taxon>Mesonia</taxon>
    </lineage>
</organism>
<name>A0ABU0ZZ11_9FLAO</name>
<evidence type="ECO:0000256" key="1">
    <source>
        <dbReference type="ARBA" id="ARBA00022729"/>
    </source>
</evidence>
<reference evidence="2 3" key="1">
    <citation type="submission" date="2023-08" db="EMBL/GenBank/DDBJ databases">
        <title>Mesonia sp. MT50, isolated from deep-sea sediment of the Mariana Trench.</title>
        <authorList>
            <person name="Fu H."/>
        </authorList>
    </citation>
    <scope>NUCLEOTIDE SEQUENCE [LARGE SCALE GENOMIC DNA]</scope>
    <source>
        <strain evidence="2 3">MT50</strain>
    </source>
</reference>
<dbReference type="RefSeq" id="WP_308862850.1">
    <property type="nucleotide sequence ID" value="NZ_JAVHUL010000002.1"/>
</dbReference>
<proteinExistence type="predicted"/>
<accession>A0ABU0ZZ11</accession>
<gene>
    <name evidence="2" type="ORF">RBU60_01515</name>
</gene>
<dbReference type="Proteomes" id="UP001230915">
    <property type="component" value="Unassembled WGS sequence"/>
</dbReference>
<sequence>MKKNNGDKAYYNNKTLSIKEVTKSNFSLFPNPVQSSFQVKTDVVINSIILAEQEYHIENLPNGIYFVRIHTSEGDFTQQLLKN</sequence>
<comment type="caution">
    <text evidence="2">The sequence shown here is derived from an EMBL/GenBank/DDBJ whole genome shotgun (WGS) entry which is preliminary data.</text>
</comment>
<keyword evidence="3" id="KW-1185">Reference proteome</keyword>
<dbReference type="EMBL" id="JAVHUL010000002">
    <property type="protein sequence ID" value="MDQ7916236.1"/>
    <property type="molecule type" value="Genomic_DNA"/>
</dbReference>
<keyword evidence="1" id="KW-0732">Signal</keyword>
<dbReference type="InterPro" id="IPR026444">
    <property type="entry name" value="Secre_tail"/>
</dbReference>
<protein>
    <submittedName>
        <fullName evidence="2">T9SS type A sorting domain-containing protein</fullName>
    </submittedName>
</protein>
<dbReference type="NCBIfam" id="TIGR04183">
    <property type="entry name" value="Por_Secre_tail"/>
    <property type="match status" value="1"/>
</dbReference>
<evidence type="ECO:0000313" key="3">
    <source>
        <dbReference type="Proteomes" id="UP001230915"/>
    </source>
</evidence>